<dbReference type="SUPFAM" id="SSF52172">
    <property type="entry name" value="CheY-like"/>
    <property type="match status" value="1"/>
</dbReference>
<evidence type="ECO:0000259" key="2">
    <source>
        <dbReference type="PROSITE" id="PS50110"/>
    </source>
</evidence>
<dbReference type="PROSITE" id="PS50110">
    <property type="entry name" value="RESPONSE_REGULATORY"/>
    <property type="match status" value="1"/>
</dbReference>
<proteinExistence type="predicted"/>
<dbReference type="EMBL" id="JABFCX010000003">
    <property type="protein sequence ID" value="NNU17091.1"/>
    <property type="molecule type" value="Genomic_DNA"/>
</dbReference>
<feature type="domain" description="Response regulatory" evidence="2">
    <location>
        <begin position="8"/>
        <end position="115"/>
    </location>
</feature>
<keyword evidence="4" id="KW-1185">Reference proteome</keyword>
<dbReference type="AlphaFoldDB" id="A0A7Y3W6A9"/>
<organism evidence="3 4">
    <name type="scientific">Parvularcula mediterranea</name>
    <dbReference type="NCBI Taxonomy" id="2732508"/>
    <lineage>
        <taxon>Bacteria</taxon>
        <taxon>Pseudomonadati</taxon>
        <taxon>Pseudomonadota</taxon>
        <taxon>Alphaproteobacteria</taxon>
        <taxon>Parvularculales</taxon>
        <taxon>Parvularculaceae</taxon>
        <taxon>Parvularcula</taxon>
    </lineage>
</organism>
<protein>
    <recommendedName>
        <fullName evidence="2">Response regulatory domain-containing protein</fullName>
    </recommendedName>
</protein>
<dbReference type="Proteomes" id="UP000536835">
    <property type="component" value="Unassembled WGS sequence"/>
</dbReference>
<evidence type="ECO:0000256" key="1">
    <source>
        <dbReference type="PROSITE-ProRule" id="PRU00169"/>
    </source>
</evidence>
<name>A0A7Y3W6A9_9PROT</name>
<dbReference type="RefSeq" id="WP_173200174.1">
    <property type="nucleotide sequence ID" value="NZ_JABFCX010000003.1"/>
</dbReference>
<dbReference type="Gene3D" id="3.40.50.2300">
    <property type="match status" value="1"/>
</dbReference>
<keyword evidence="1" id="KW-0597">Phosphoprotein</keyword>
<dbReference type="InterPro" id="IPR011006">
    <property type="entry name" value="CheY-like_superfamily"/>
</dbReference>
<dbReference type="InterPro" id="IPR001789">
    <property type="entry name" value="Sig_transdc_resp-reg_receiver"/>
</dbReference>
<evidence type="ECO:0000313" key="4">
    <source>
        <dbReference type="Proteomes" id="UP000536835"/>
    </source>
</evidence>
<accession>A0A7Y3W6A9</accession>
<reference evidence="3 4" key="1">
    <citation type="submission" date="2020-05" db="EMBL/GenBank/DDBJ databases">
        <title>Parvularcula mediterraneae sp. nov., isolated from polypropylene straw from shallow seawater of the seashore of Laganas in Zakynthos island, Greece.</title>
        <authorList>
            <person name="Szabo I."/>
            <person name="Al-Omari J."/>
            <person name="Rado J."/>
            <person name="Szerdahelyi G.S."/>
        </authorList>
    </citation>
    <scope>NUCLEOTIDE SEQUENCE [LARGE SCALE GENOMIC DNA]</scope>
    <source>
        <strain evidence="3 4">ZS-1/3</strain>
    </source>
</reference>
<feature type="modified residue" description="4-aspartylphosphate" evidence="1">
    <location>
        <position position="56"/>
    </location>
</feature>
<gene>
    <name evidence="3" type="ORF">HK107_12240</name>
</gene>
<sequence length="117" mass="12220">MGILKGVHVLIAEDDFLIASSLEELIETHGGTSLTLSSVAELMRVDPTPFDVALFDRTLSDGEVDEVAQELAAKGLPYAMQSGADLSGDIPEGCIGVLGKPVSETQLVSLLSAYGKS</sequence>
<comment type="caution">
    <text evidence="3">The sequence shown here is derived from an EMBL/GenBank/DDBJ whole genome shotgun (WGS) entry which is preliminary data.</text>
</comment>
<dbReference type="GO" id="GO:0000160">
    <property type="term" value="P:phosphorelay signal transduction system"/>
    <property type="evidence" value="ECO:0007669"/>
    <property type="project" value="InterPro"/>
</dbReference>
<evidence type="ECO:0000313" key="3">
    <source>
        <dbReference type="EMBL" id="NNU17091.1"/>
    </source>
</evidence>